<dbReference type="OrthoDB" id="9807077at2"/>
<dbReference type="Proteomes" id="UP000237771">
    <property type="component" value="Unassembled WGS sequence"/>
</dbReference>
<feature type="binding site" evidence="15">
    <location>
        <position position="124"/>
    </location>
    <ligand>
        <name>Mg(2+)</name>
        <dbReference type="ChEBI" id="CHEBI:18420"/>
    </ligand>
</feature>
<dbReference type="EMBL" id="FQWO01000005">
    <property type="protein sequence ID" value="SHG91104.1"/>
    <property type="molecule type" value="Genomic_DNA"/>
</dbReference>
<evidence type="ECO:0000256" key="12">
    <source>
        <dbReference type="ARBA" id="ARBA00029436"/>
    </source>
</evidence>
<dbReference type="Pfam" id="PF24877">
    <property type="entry name" value="ILV_EDD_C"/>
    <property type="match status" value="1"/>
</dbReference>
<dbReference type="PANTHER" id="PTHR21000:SF5">
    <property type="entry name" value="DIHYDROXY-ACID DEHYDRATASE, MITOCHONDRIAL"/>
    <property type="match status" value="1"/>
</dbReference>
<reference evidence="20" key="2">
    <citation type="submission" date="2016-11" db="EMBL/GenBank/DDBJ databases">
        <authorList>
            <person name="Varghese N."/>
            <person name="Submissions S."/>
        </authorList>
    </citation>
    <scope>NUCLEOTIDE SEQUENCE [LARGE SCALE GENOMIC DNA]</scope>
    <source>
        <strain evidence="20">DSM 19729</strain>
    </source>
</reference>
<feature type="binding site" evidence="15">
    <location>
        <position position="446"/>
    </location>
    <ligand>
        <name>Mg(2+)</name>
        <dbReference type="ChEBI" id="CHEBI:18420"/>
    </ligand>
</feature>
<feature type="domain" description="Dihydroxy-acid/6-phosphogluconate dehydratase C-terminal" evidence="17">
    <location>
        <begin position="364"/>
        <end position="553"/>
    </location>
</feature>
<name>A0A1M5NNE7_9FLAO</name>
<evidence type="ECO:0000256" key="4">
    <source>
        <dbReference type="ARBA" id="ARBA00022714"/>
    </source>
</evidence>
<evidence type="ECO:0000313" key="20">
    <source>
        <dbReference type="Proteomes" id="UP000184384"/>
    </source>
</evidence>
<evidence type="ECO:0000256" key="1">
    <source>
        <dbReference type="ARBA" id="ARBA00001946"/>
    </source>
</evidence>
<keyword evidence="3 15" id="KW-0028">Amino-acid biosynthesis</keyword>
<dbReference type="InterPro" id="IPR000581">
    <property type="entry name" value="ILV_EDD_N"/>
</dbReference>
<comment type="caution">
    <text evidence="15">Lacks conserved residue(s) required for the propagation of feature annotation.</text>
</comment>
<dbReference type="GO" id="GO:0000287">
    <property type="term" value="F:magnesium ion binding"/>
    <property type="evidence" value="ECO:0007669"/>
    <property type="project" value="UniProtKB-UniRule"/>
</dbReference>
<dbReference type="InterPro" id="IPR050165">
    <property type="entry name" value="DHAD_IlvD/Edd"/>
</dbReference>
<dbReference type="InterPro" id="IPR056740">
    <property type="entry name" value="ILV_EDD_C"/>
</dbReference>
<feature type="binding site" evidence="15">
    <location>
        <position position="50"/>
    </location>
    <ligand>
        <name>[2Fe-2S] cluster</name>
        <dbReference type="ChEBI" id="CHEBI:190135"/>
    </ligand>
</feature>
<feature type="domain" description="Dihydroxy-acid/6-phosphogluconate dehydratase N-terminal" evidence="16">
    <location>
        <begin position="35"/>
        <end position="352"/>
    </location>
</feature>
<comment type="cofactor">
    <cofactor evidence="1 15">
        <name>Mg(2+)</name>
        <dbReference type="ChEBI" id="CHEBI:18420"/>
    </cofactor>
</comment>
<evidence type="ECO:0000256" key="9">
    <source>
        <dbReference type="ARBA" id="ARBA00023239"/>
    </source>
</evidence>
<evidence type="ECO:0000313" key="19">
    <source>
        <dbReference type="EMBL" id="SHG91104.1"/>
    </source>
</evidence>
<comment type="pathway">
    <text evidence="12 15">Amino-acid biosynthesis; L-valine biosynthesis; L-valine from pyruvate: step 3/4.</text>
</comment>
<evidence type="ECO:0000313" key="18">
    <source>
        <dbReference type="EMBL" id="PRZ23346.1"/>
    </source>
</evidence>
<keyword evidence="9 15" id="KW-0456">Lyase</keyword>
<reference evidence="19" key="1">
    <citation type="submission" date="2016-11" db="EMBL/GenBank/DDBJ databases">
        <authorList>
            <person name="Jaros S."/>
            <person name="Januszkiewicz K."/>
            <person name="Wedrychowicz H."/>
        </authorList>
    </citation>
    <scope>NUCLEOTIDE SEQUENCE [LARGE SCALE GENOMIC DNA]</scope>
    <source>
        <strain evidence="19">DSM 19729</strain>
    </source>
</reference>
<dbReference type="PROSITE" id="PS00887">
    <property type="entry name" value="ILVD_EDD_2"/>
    <property type="match status" value="1"/>
</dbReference>
<evidence type="ECO:0000256" key="10">
    <source>
        <dbReference type="ARBA" id="ARBA00023304"/>
    </source>
</evidence>
<keyword evidence="8 15" id="KW-0411">Iron-sulfur</keyword>
<evidence type="ECO:0000259" key="17">
    <source>
        <dbReference type="Pfam" id="PF24877"/>
    </source>
</evidence>
<dbReference type="AlphaFoldDB" id="A0A1M5NNE7"/>
<dbReference type="Proteomes" id="UP000184384">
    <property type="component" value="Unassembled WGS sequence"/>
</dbReference>
<evidence type="ECO:0000256" key="11">
    <source>
        <dbReference type="ARBA" id="ARBA00029304"/>
    </source>
</evidence>
<dbReference type="SUPFAM" id="SSF52016">
    <property type="entry name" value="LeuD/IlvD-like"/>
    <property type="match status" value="1"/>
</dbReference>
<evidence type="ECO:0000256" key="7">
    <source>
        <dbReference type="ARBA" id="ARBA00023004"/>
    </source>
</evidence>
<dbReference type="SUPFAM" id="SSF143975">
    <property type="entry name" value="IlvD/EDD N-terminal domain-like"/>
    <property type="match status" value="1"/>
</dbReference>
<organism evidence="19 20">
    <name type="scientific">Flavobacterium granuli</name>
    <dbReference type="NCBI Taxonomy" id="280093"/>
    <lineage>
        <taxon>Bacteria</taxon>
        <taxon>Pseudomonadati</taxon>
        <taxon>Bacteroidota</taxon>
        <taxon>Flavobacteriia</taxon>
        <taxon>Flavobacteriales</taxon>
        <taxon>Flavobacteriaceae</taxon>
        <taxon>Flavobacterium</taxon>
    </lineage>
</organism>
<evidence type="ECO:0000256" key="15">
    <source>
        <dbReference type="HAMAP-Rule" id="MF_00012"/>
    </source>
</evidence>
<evidence type="ECO:0000256" key="6">
    <source>
        <dbReference type="ARBA" id="ARBA00022842"/>
    </source>
</evidence>
<dbReference type="NCBIfam" id="TIGR00110">
    <property type="entry name" value="ilvD"/>
    <property type="match status" value="1"/>
</dbReference>
<keyword evidence="4 15" id="KW-0001">2Fe-2S</keyword>
<dbReference type="STRING" id="280093.SAMN05443373_10568"/>
<dbReference type="PROSITE" id="PS00886">
    <property type="entry name" value="ILVD_EDD_1"/>
    <property type="match status" value="1"/>
</dbReference>
<proteinExistence type="inferred from homology"/>
<dbReference type="GO" id="GO:0009099">
    <property type="term" value="P:L-valine biosynthetic process"/>
    <property type="evidence" value="ECO:0007669"/>
    <property type="project" value="UniProtKB-UniRule"/>
</dbReference>
<dbReference type="InterPro" id="IPR042096">
    <property type="entry name" value="Dihydro-acid_dehy_C"/>
</dbReference>
<dbReference type="NCBIfam" id="NF002068">
    <property type="entry name" value="PRK00911.1"/>
    <property type="match status" value="1"/>
</dbReference>
<evidence type="ECO:0000256" key="2">
    <source>
        <dbReference type="ARBA" id="ARBA00006486"/>
    </source>
</evidence>
<accession>A0A1M5NNE7</accession>
<dbReference type="GO" id="GO:0051537">
    <property type="term" value="F:2 iron, 2 sulfur cluster binding"/>
    <property type="evidence" value="ECO:0007669"/>
    <property type="project" value="UniProtKB-UniRule"/>
</dbReference>
<protein>
    <recommendedName>
        <fullName evidence="14 15">Dihydroxy-acid dehydratase</fullName>
        <shortName evidence="15">DAD</shortName>
        <ecNumber evidence="14 15">4.2.1.9</ecNumber>
    </recommendedName>
</protein>
<dbReference type="EMBL" id="PVUB01000005">
    <property type="protein sequence ID" value="PRZ23346.1"/>
    <property type="molecule type" value="Genomic_DNA"/>
</dbReference>
<comment type="catalytic activity">
    <reaction evidence="11">
        <text>(2R)-2,3-dihydroxy-3-methylbutanoate = 3-methyl-2-oxobutanoate + H2O</text>
        <dbReference type="Rhea" id="RHEA:24809"/>
        <dbReference type="ChEBI" id="CHEBI:11851"/>
        <dbReference type="ChEBI" id="CHEBI:15377"/>
        <dbReference type="ChEBI" id="CHEBI:49072"/>
        <dbReference type="EC" id="4.2.1.9"/>
    </reaction>
    <physiologicalReaction direction="left-to-right" evidence="11">
        <dbReference type="Rhea" id="RHEA:24810"/>
    </physiologicalReaction>
</comment>
<dbReference type="Pfam" id="PF00920">
    <property type="entry name" value="ILVD_EDD_N"/>
    <property type="match status" value="1"/>
</dbReference>
<dbReference type="HAMAP" id="MF_00012">
    <property type="entry name" value="IlvD"/>
    <property type="match status" value="1"/>
</dbReference>
<dbReference type="UniPathway" id="UPA00049">
    <property type="reaction ID" value="UER00061"/>
</dbReference>
<feature type="binding site" evidence="15">
    <location>
        <position position="82"/>
    </location>
    <ligand>
        <name>Mg(2+)</name>
        <dbReference type="ChEBI" id="CHEBI:18420"/>
    </ligand>
</feature>
<evidence type="ECO:0000259" key="16">
    <source>
        <dbReference type="Pfam" id="PF00920"/>
    </source>
</evidence>
<evidence type="ECO:0000256" key="14">
    <source>
        <dbReference type="ARBA" id="ARBA00029490"/>
    </source>
</evidence>
<evidence type="ECO:0000256" key="13">
    <source>
        <dbReference type="ARBA" id="ARBA00029437"/>
    </source>
</evidence>
<reference evidence="18 21" key="3">
    <citation type="submission" date="2018-03" db="EMBL/GenBank/DDBJ databases">
        <title>Genomic Encyclopedia of Archaeal and Bacterial Type Strains, Phase II (KMG-II): from individual species to whole genera.</title>
        <authorList>
            <person name="Goeker M."/>
        </authorList>
    </citation>
    <scope>NUCLEOTIDE SEQUENCE [LARGE SCALE GENOMIC DNA]</scope>
    <source>
        <strain evidence="18 21">DSM 17797</strain>
    </source>
</reference>
<dbReference type="EC" id="4.2.1.9" evidence="14 15"/>
<keyword evidence="7 15" id="KW-0408">Iron</keyword>
<dbReference type="UniPathway" id="UPA00047">
    <property type="reaction ID" value="UER00057"/>
</dbReference>
<evidence type="ECO:0000313" key="21">
    <source>
        <dbReference type="Proteomes" id="UP000237771"/>
    </source>
</evidence>
<dbReference type="InterPro" id="IPR020558">
    <property type="entry name" value="DiOHA_6PGluconate_deHydtase_CS"/>
</dbReference>
<dbReference type="FunFam" id="3.50.30.80:FF:000001">
    <property type="entry name" value="Dihydroxy-acid dehydratase"/>
    <property type="match status" value="1"/>
</dbReference>
<gene>
    <name evidence="15" type="primary">ilvD</name>
    <name evidence="18" type="ORF">BC624_10568</name>
    <name evidence="19" type="ORF">SAMN05443373_10568</name>
</gene>
<dbReference type="GO" id="GO:0009097">
    <property type="term" value="P:isoleucine biosynthetic process"/>
    <property type="evidence" value="ECO:0007669"/>
    <property type="project" value="UniProtKB-UniRule"/>
</dbReference>
<dbReference type="PANTHER" id="PTHR21000">
    <property type="entry name" value="DIHYDROXY-ACID DEHYDRATASE DAD"/>
    <property type="match status" value="1"/>
</dbReference>
<comment type="cofactor">
    <cofactor evidence="15">
        <name>[2Fe-2S] cluster</name>
        <dbReference type="ChEBI" id="CHEBI:190135"/>
    </cofactor>
    <text evidence="15">Binds 1 [2Fe-2S] cluster per subunit. This cluster acts as a Lewis acid cofactor.</text>
</comment>
<comment type="function">
    <text evidence="15">Functions in the biosynthesis of branched-chain amino acids. Catalyzes the dehydration of (2R,3R)-2,3-dihydroxy-3-methylpentanoate (2,3-dihydroxy-3-methylvalerate) into 2-oxo-3-methylpentanoate (2-oxo-3-methylvalerate) and of (2R)-2,3-dihydroxy-3-methylbutanoate (2,3-dihydroxyisovalerate) into 2-oxo-3-methylbutanoate (2-oxoisovalerate), the penultimate precursor to L-isoleucine and L-valine, respectively.</text>
</comment>
<feature type="modified residue" description="N6-carboxylysine" evidence="15">
    <location>
        <position position="125"/>
    </location>
</feature>
<keyword evidence="6 15" id="KW-0460">Magnesium</keyword>
<keyword evidence="21" id="KW-1185">Reference proteome</keyword>
<keyword evidence="10 15" id="KW-0100">Branched-chain amino acid biosynthesis</keyword>
<dbReference type="InterPro" id="IPR004404">
    <property type="entry name" value="DihydroxyA_deHydtase"/>
</dbReference>
<evidence type="ECO:0000256" key="3">
    <source>
        <dbReference type="ARBA" id="ARBA00022605"/>
    </source>
</evidence>
<feature type="active site" description="Proton acceptor" evidence="15">
    <location>
        <position position="472"/>
    </location>
</feature>
<dbReference type="InterPro" id="IPR037237">
    <property type="entry name" value="IlvD/EDD_N"/>
</dbReference>
<comment type="pathway">
    <text evidence="13 15">Amino-acid biosynthesis; L-isoleucine biosynthesis; L-isoleucine from 2-oxobutanoate: step 3/4.</text>
</comment>
<comment type="similarity">
    <text evidence="2 15">Belongs to the IlvD/Edd family.</text>
</comment>
<sequence>MELNKYSKTITQDETQPASQAMFYGIGLTEEDLKKAQVGIVSMGYDGNPCNMHLNDLAKDIKTGVWKEDLVGLIFNTIGVSDGISNGNDGMRFSLVSRDVIADSIETVMGAQWYDGLIAVPGCDKNMPGALMAMGRVNRPSIMVYGGSIHPGKWKGEDLNIVSAFEALGKKISNTITPEDFKGVIQNACPGAGACGGMYTANTMSSAIEALGMSLPYSSSNPALSPEKKQECVDAGKAIRILLEKDIKPRDIMTRKAFENAITMVAVLGGSTNAVMHLIAMAHSVGVELTLKDFQDISDKTPLLADLKPSGKYLMEDLHNVGGVPAVMKYLLKEGLLHGDCLTVTGKTIAENLASVPDLQDGQEVIHEIQKALKPTGNIQILYGNIASEGCVAKISGKEGEFFEGTAVVFEGEKDVIRGIQAGEVKPGNVVIIRYCGPKGGPGMSEMLKPTSAIMGAGLGSTVALITDGRFSGGSHGFVVGHVTPEAYEGGGIALIENGDVITIDAVKNTINMKISDEEFAKRKANWKQPESPIKQGVLLKYMRSVSSASEGCVTDK</sequence>
<feature type="binding site" description="via carbamate group" evidence="15">
    <location>
        <position position="125"/>
    </location>
    <ligand>
        <name>Mg(2+)</name>
        <dbReference type="ChEBI" id="CHEBI:18420"/>
    </ligand>
</feature>
<dbReference type="Gene3D" id="3.50.30.80">
    <property type="entry name" value="IlvD/EDD C-terminal domain-like"/>
    <property type="match status" value="1"/>
</dbReference>
<evidence type="ECO:0000256" key="8">
    <source>
        <dbReference type="ARBA" id="ARBA00023014"/>
    </source>
</evidence>
<keyword evidence="5 15" id="KW-0479">Metal-binding</keyword>
<dbReference type="RefSeq" id="WP_072942972.1">
    <property type="nucleotide sequence ID" value="NZ_FQWO01000005.1"/>
</dbReference>
<evidence type="ECO:0000256" key="5">
    <source>
        <dbReference type="ARBA" id="ARBA00022723"/>
    </source>
</evidence>
<comment type="catalytic activity">
    <reaction evidence="15">
        <text>(2R,3R)-2,3-dihydroxy-3-methylpentanoate = (S)-3-methyl-2-oxopentanoate + H2O</text>
        <dbReference type="Rhea" id="RHEA:27694"/>
        <dbReference type="ChEBI" id="CHEBI:15377"/>
        <dbReference type="ChEBI" id="CHEBI:35146"/>
        <dbReference type="ChEBI" id="CHEBI:49258"/>
        <dbReference type="EC" id="4.2.1.9"/>
    </reaction>
</comment>
<dbReference type="GO" id="GO:0004160">
    <property type="term" value="F:dihydroxy-acid dehydratase activity"/>
    <property type="evidence" value="ECO:0007669"/>
    <property type="project" value="UniProtKB-UniRule"/>
</dbReference>
<comment type="subunit">
    <text evidence="15">Homodimer.</text>
</comment>